<dbReference type="GO" id="GO:0006235">
    <property type="term" value="P:dTTP biosynthetic process"/>
    <property type="evidence" value="ECO:0007669"/>
    <property type="project" value="UniProtKB-UniRule"/>
</dbReference>
<reference evidence="10 11" key="1">
    <citation type="journal article" date="2016" name="Nat. Commun.">
        <title>Thousands of microbial genomes shed light on interconnected biogeochemical processes in an aquifer system.</title>
        <authorList>
            <person name="Anantharaman K."/>
            <person name="Brown C.T."/>
            <person name="Hug L.A."/>
            <person name="Sharon I."/>
            <person name="Castelle C.J."/>
            <person name="Probst A.J."/>
            <person name="Thomas B.C."/>
            <person name="Singh A."/>
            <person name="Wilkins M.J."/>
            <person name="Karaoz U."/>
            <person name="Brodie E.L."/>
            <person name="Williams K.H."/>
            <person name="Hubbard S.S."/>
            <person name="Banfield J.F."/>
        </authorList>
    </citation>
    <scope>NUCLEOTIDE SEQUENCE [LARGE SCALE GENOMIC DNA]</scope>
</reference>
<keyword evidence="6 8" id="KW-0067">ATP-binding</keyword>
<feature type="domain" description="Thymidylate kinase-like" evidence="9">
    <location>
        <begin position="12"/>
        <end position="174"/>
    </location>
</feature>
<accession>A0A1G2L0J3</accession>
<evidence type="ECO:0000256" key="6">
    <source>
        <dbReference type="ARBA" id="ARBA00022840"/>
    </source>
</evidence>
<sequence>MTAQKKGKLIVIEGTDGSGKSVQTRLLAEKLKKEGRRIIAASFPQYGKKSTGLIEEYLNGKYGAPGAVSPYAASLFYALDRFDFSYELKKFLAEGLDVVLDRYVDSNAGHQGGKITNLKEREKFLSWLYDLEYRILGIPRPDVVLFLHVSAEIGQKLVAKKQQRLYLERGKTHDVHEGDIGHLKAAEESYLFLVKKYPKEHHMIECVRNGNLAAPDEIAAMVWSLVKKYV</sequence>
<dbReference type="GO" id="GO:0004798">
    <property type="term" value="F:dTMP kinase activity"/>
    <property type="evidence" value="ECO:0007669"/>
    <property type="project" value="UniProtKB-UniRule"/>
</dbReference>
<name>A0A1G2L0J3_9BACT</name>
<dbReference type="AlphaFoldDB" id="A0A1G2L0J3"/>
<evidence type="ECO:0000313" key="11">
    <source>
        <dbReference type="Proteomes" id="UP000177982"/>
    </source>
</evidence>
<organism evidence="10 11">
    <name type="scientific">Candidatus Sungbacteria bacterium RIFCSPLOWO2_01_FULL_47_10</name>
    <dbReference type="NCBI Taxonomy" id="1802276"/>
    <lineage>
        <taxon>Bacteria</taxon>
        <taxon>Candidatus Sungiibacteriota</taxon>
    </lineage>
</organism>
<keyword evidence="5 8" id="KW-0418">Kinase</keyword>
<dbReference type="Pfam" id="PF02223">
    <property type="entry name" value="Thymidylate_kin"/>
    <property type="match status" value="1"/>
</dbReference>
<evidence type="ECO:0000256" key="4">
    <source>
        <dbReference type="ARBA" id="ARBA00022741"/>
    </source>
</evidence>
<dbReference type="InterPro" id="IPR027417">
    <property type="entry name" value="P-loop_NTPase"/>
</dbReference>
<evidence type="ECO:0000256" key="5">
    <source>
        <dbReference type="ARBA" id="ARBA00022777"/>
    </source>
</evidence>
<dbReference type="InterPro" id="IPR018094">
    <property type="entry name" value="Thymidylate_kinase"/>
</dbReference>
<keyword evidence="3 8" id="KW-0545">Nucleotide biosynthesis</keyword>
<comment type="caution">
    <text evidence="10">The sequence shown here is derived from an EMBL/GenBank/DDBJ whole genome shotgun (WGS) entry which is preliminary data.</text>
</comment>
<dbReference type="CDD" id="cd01672">
    <property type="entry name" value="TMPK"/>
    <property type="match status" value="1"/>
</dbReference>
<comment type="similarity">
    <text evidence="1 8">Belongs to the thymidylate kinase family.</text>
</comment>
<dbReference type="InterPro" id="IPR039430">
    <property type="entry name" value="Thymidylate_kin-like_dom"/>
</dbReference>
<dbReference type="Gene3D" id="3.40.50.300">
    <property type="entry name" value="P-loop containing nucleotide triphosphate hydrolases"/>
    <property type="match status" value="1"/>
</dbReference>
<evidence type="ECO:0000256" key="1">
    <source>
        <dbReference type="ARBA" id="ARBA00009776"/>
    </source>
</evidence>
<dbReference type="GO" id="GO:0005829">
    <property type="term" value="C:cytosol"/>
    <property type="evidence" value="ECO:0007669"/>
    <property type="project" value="TreeGrafter"/>
</dbReference>
<dbReference type="PANTHER" id="PTHR10344:SF4">
    <property type="entry name" value="UMP-CMP KINASE 2, MITOCHONDRIAL"/>
    <property type="match status" value="1"/>
</dbReference>
<dbReference type="Proteomes" id="UP000177982">
    <property type="component" value="Unassembled WGS sequence"/>
</dbReference>
<protein>
    <recommendedName>
        <fullName evidence="8">Thymidylate kinase</fullName>
        <ecNumber evidence="8">2.7.4.9</ecNumber>
    </recommendedName>
    <alternativeName>
        <fullName evidence="8">dTMP kinase</fullName>
    </alternativeName>
</protein>
<proteinExistence type="inferred from homology"/>
<dbReference type="GO" id="GO:0005524">
    <property type="term" value="F:ATP binding"/>
    <property type="evidence" value="ECO:0007669"/>
    <property type="project" value="UniProtKB-UniRule"/>
</dbReference>
<evidence type="ECO:0000259" key="9">
    <source>
        <dbReference type="Pfam" id="PF02223"/>
    </source>
</evidence>
<feature type="binding site" evidence="8">
    <location>
        <begin position="14"/>
        <end position="21"/>
    </location>
    <ligand>
        <name>ATP</name>
        <dbReference type="ChEBI" id="CHEBI:30616"/>
    </ligand>
</feature>
<keyword evidence="4 8" id="KW-0547">Nucleotide-binding</keyword>
<dbReference type="GO" id="GO:0006227">
    <property type="term" value="P:dUDP biosynthetic process"/>
    <property type="evidence" value="ECO:0007669"/>
    <property type="project" value="TreeGrafter"/>
</dbReference>
<dbReference type="HAMAP" id="MF_00165">
    <property type="entry name" value="Thymidylate_kinase"/>
    <property type="match status" value="1"/>
</dbReference>
<evidence type="ECO:0000256" key="2">
    <source>
        <dbReference type="ARBA" id="ARBA00022679"/>
    </source>
</evidence>
<gene>
    <name evidence="8" type="primary">tmk</name>
    <name evidence="10" type="ORF">A2934_02070</name>
</gene>
<evidence type="ECO:0000256" key="8">
    <source>
        <dbReference type="HAMAP-Rule" id="MF_00165"/>
    </source>
</evidence>
<evidence type="ECO:0000256" key="3">
    <source>
        <dbReference type="ARBA" id="ARBA00022727"/>
    </source>
</evidence>
<keyword evidence="2 8" id="KW-0808">Transferase</keyword>
<comment type="catalytic activity">
    <reaction evidence="7 8">
        <text>dTMP + ATP = dTDP + ADP</text>
        <dbReference type="Rhea" id="RHEA:13517"/>
        <dbReference type="ChEBI" id="CHEBI:30616"/>
        <dbReference type="ChEBI" id="CHEBI:58369"/>
        <dbReference type="ChEBI" id="CHEBI:63528"/>
        <dbReference type="ChEBI" id="CHEBI:456216"/>
        <dbReference type="EC" id="2.7.4.9"/>
    </reaction>
</comment>
<dbReference type="EC" id="2.7.4.9" evidence="8"/>
<dbReference type="SUPFAM" id="SSF52540">
    <property type="entry name" value="P-loop containing nucleoside triphosphate hydrolases"/>
    <property type="match status" value="1"/>
</dbReference>
<dbReference type="GO" id="GO:0006233">
    <property type="term" value="P:dTDP biosynthetic process"/>
    <property type="evidence" value="ECO:0007669"/>
    <property type="project" value="InterPro"/>
</dbReference>
<evidence type="ECO:0000256" key="7">
    <source>
        <dbReference type="ARBA" id="ARBA00048743"/>
    </source>
</evidence>
<evidence type="ECO:0000313" key="10">
    <source>
        <dbReference type="EMBL" id="OHA04292.1"/>
    </source>
</evidence>
<dbReference type="EMBL" id="MHQO01000084">
    <property type="protein sequence ID" value="OHA04292.1"/>
    <property type="molecule type" value="Genomic_DNA"/>
</dbReference>
<comment type="function">
    <text evidence="8">Phosphorylation of dTMP to form dTDP in both de novo and salvage pathways of dTTP synthesis.</text>
</comment>
<dbReference type="PANTHER" id="PTHR10344">
    <property type="entry name" value="THYMIDYLATE KINASE"/>
    <property type="match status" value="1"/>
</dbReference>